<gene>
    <name evidence="2" type="ORF">ACFQ08_39190</name>
</gene>
<reference evidence="3" key="1">
    <citation type="journal article" date="2019" name="Int. J. Syst. Evol. Microbiol.">
        <title>The Global Catalogue of Microorganisms (GCM) 10K type strain sequencing project: providing services to taxonomists for standard genome sequencing and annotation.</title>
        <authorList>
            <consortium name="The Broad Institute Genomics Platform"/>
            <consortium name="The Broad Institute Genome Sequencing Center for Infectious Disease"/>
            <person name="Wu L."/>
            <person name="Ma J."/>
        </authorList>
    </citation>
    <scope>NUCLEOTIDE SEQUENCE [LARGE SCALE GENOMIC DNA]</scope>
    <source>
        <strain evidence="3">CCUG 62974</strain>
    </source>
</reference>
<name>A0ABW3E3H4_9ACTN</name>
<organism evidence="2 3">
    <name type="scientific">Streptosporangium algeriense</name>
    <dbReference type="NCBI Taxonomy" id="1682748"/>
    <lineage>
        <taxon>Bacteria</taxon>
        <taxon>Bacillati</taxon>
        <taxon>Actinomycetota</taxon>
        <taxon>Actinomycetes</taxon>
        <taxon>Streptosporangiales</taxon>
        <taxon>Streptosporangiaceae</taxon>
        <taxon>Streptosporangium</taxon>
    </lineage>
</organism>
<feature type="non-terminal residue" evidence="2">
    <location>
        <position position="1"/>
    </location>
</feature>
<evidence type="ECO:0000256" key="1">
    <source>
        <dbReference type="SAM" id="MobiDB-lite"/>
    </source>
</evidence>
<sequence length="93" mass="10394">AGADGELLLTAPADAWEAAERDPRVAVFVTDPAESRFWAEIRGIAVGDTETGVLRITPKQVLFSEVPGPGRARHRDRHRRRRTRGRYGSTRTR</sequence>
<protein>
    <recommendedName>
        <fullName evidence="4">Pyridoxamine 5'-phosphate oxidase putative domain-containing protein</fullName>
    </recommendedName>
</protein>
<dbReference type="Proteomes" id="UP001597024">
    <property type="component" value="Unassembled WGS sequence"/>
</dbReference>
<feature type="compositionally biased region" description="Basic residues" evidence="1">
    <location>
        <begin position="71"/>
        <end position="85"/>
    </location>
</feature>
<accession>A0ABW3E3H4</accession>
<evidence type="ECO:0000313" key="3">
    <source>
        <dbReference type="Proteomes" id="UP001597024"/>
    </source>
</evidence>
<evidence type="ECO:0008006" key="4">
    <source>
        <dbReference type="Google" id="ProtNLM"/>
    </source>
</evidence>
<keyword evidence="3" id="KW-1185">Reference proteome</keyword>
<proteinExistence type="predicted"/>
<evidence type="ECO:0000313" key="2">
    <source>
        <dbReference type="EMBL" id="MFD0890606.1"/>
    </source>
</evidence>
<comment type="caution">
    <text evidence="2">The sequence shown here is derived from an EMBL/GenBank/DDBJ whole genome shotgun (WGS) entry which is preliminary data.</text>
</comment>
<dbReference type="EMBL" id="JBHTHX010002556">
    <property type="protein sequence ID" value="MFD0890606.1"/>
    <property type="molecule type" value="Genomic_DNA"/>
</dbReference>
<feature type="region of interest" description="Disordered" evidence="1">
    <location>
        <begin position="65"/>
        <end position="93"/>
    </location>
</feature>